<proteinExistence type="predicted"/>
<organism evidence="1 2">
    <name type="scientific">Pedobacter yulinensis</name>
    <dbReference type="NCBI Taxonomy" id="2126353"/>
    <lineage>
        <taxon>Bacteria</taxon>
        <taxon>Pseudomonadati</taxon>
        <taxon>Bacteroidota</taxon>
        <taxon>Sphingobacteriia</taxon>
        <taxon>Sphingobacteriales</taxon>
        <taxon>Sphingobacteriaceae</taxon>
        <taxon>Pedobacter</taxon>
    </lineage>
</organism>
<protein>
    <submittedName>
        <fullName evidence="1">Uncharacterized protein</fullName>
    </submittedName>
</protein>
<sequence length="64" mass="7640">MHFWSIFGSHQLVRVHRYGGEQTSYVYSIGRSRPDRMFKTRKPSRNLCREAPNSYVCLSQIYQI</sequence>
<reference evidence="1 2" key="1">
    <citation type="submission" date="2018-03" db="EMBL/GenBank/DDBJ databases">
        <authorList>
            <person name="Keele B.F."/>
        </authorList>
    </citation>
    <scope>NUCLEOTIDE SEQUENCE [LARGE SCALE GENOMIC DNA]</scope>
    <source>
        <strain evidence="1 2">YL28-9</strain>
    </source>
</reference>
<dbReference type="Proteomes" id="UP000240912">
    <property type="component" value="Unassembled WGS sequence"/>
</dbReference>
<keyword evidence="2" id="KW-1185">Reference proteome</keyword>
<name>A0A2T3HLQ8_9SPHI</name>
<accession>A0A2T3HLQ8</accession>
<dbReference type="AlphaFoldDB" id="A0A2T3HLQ8"/>
<comment type="caution">
    <text evidence="1">The sequence shown here is derived from an EMBL/GenBank/DDBJ whole genome shotgun (WGS) entry which is preliminary data.</text>
</comment>
<evidence type="ECO:0000313" key="1">
    <source>
        <dbReference type="EMBL" id="PST83398.1"/>
    </source>
</evidence>
<gene>
    <name evidence="1" type="ORF">C7T94_12555</name>
</gene>
<dbReference type="EMBL" id="PYLS01000005">
    <property type="protein sequence ID" value="PST83398.1"/>
    <property type="molecule type" value="Genomic_DNA"/>
</dbReference>
<evidence type="ECO:0000313" key="2">
    <source>
        <dbReference type="Proteomes" id="UP000240912"/>
    </source>
</evidence>